<accession>A0ABZ0U067</accession>
<dbReference type="NCBIfam" id="NF033788">
    <property type="entry name" value="HTH_metalloreg"/>
    <property type="match status" value="1"/>
</dbReference>
<dbReference type="InterPro" id="IPR001845">
    <property type="entry name" value="HTH_ArsR_DNA-bd_dom"/>
</dbReference>
<reference evidence="6 7" key="1">
    <citation type="submission" date="2023-12" db="EMBL/GenBank/DDBJ databases">
        <authorList>
            <person name="Manesh M.J.H."/>
            <person name="Bing R.G."/>
            <person name="Willard D.J."/>
            <person name="Kelly R.M."/>
        </authorList>
    </citation>
    <scope>NUCLEOTIDE SEQUENCE [LARGE SCALE GENOMIC DNA]</scope>
    <source>
        <strain evidence="6 7">DSM 8977</strain>
    </source>
</reference>
<dbReference type="PROSITE" id="PS50987">
    <property type="entry name" value="HTH_ARSR_2"/>
    <property type="match status" value="1"/>
</dbReference>
<evidence type="ECO:0000313" key="7">
    <source>
        <dbReference type="Proteomes" id="UP001322744"/>
    </source>
</evidence>
<dbReference type="RefSeq" id="WP_045173718.1">
    <property type="nucleotide sequence ID" value="NZ_CP139957.1"/>
</dbReference>
<evidence type="ECO:0000256" key="4">
    <source>
        <dbReference type="ARBA" id="ARBA00043263"/>
    </source>
</evidence>
<keyword evidence="2" id="KW-0238">DNA-binding</keyword>
<dbReference type="PRINTS" id="PR00778">
    <property type="entry name" value="HTHARSR"/>
</dbReference>
<dbReference type="PANTHER" id="PTHR43132:SF6">
    <property type="entry name" value="HTH-TYPE TRANSCRIPTIONAL REPRESSOR CZRA"/>
    <property type="match status" value="1"/>
</dbReference>
<dbReference type="Pfam" id="PF01022">
    <property type="entry name" value="HTH_5"/>
    <property type="match status" value="1"/>
</dbReference>
<dbReference type="SMART" id="SM00418">
    <property type="entry name" value="HTH_ARSR"/>
    <property type="match status" value="1"/>
</dbReference>
<evidence type="ECO:0000256" key="3">
    <source>
        <dbReference type="ARBA" id="ARBA00023163"/>
    </source>
</evidence>
<feature type="domain" description="HTH arsR-type" evidence="5">
    <location>
        <begin position="31"/>
        <end position="125"/>
    </location>
</feature>
<dbReference type="PROSITE" id="PS00846">
    <property type="entry name" value="HTH_ARSR_1"/>
    <property type="match status" value="1"/>
</dbReference>
<sequence>MKNQEVSKKIDLCSCNVIHNDIVQKVKESLPNEETMFDLSEFFKVFSDSTRIKILSSLLISEMCVCDLAAVLGTTQSAISHQLRLLKAFRLVKSRKAGKVVYYSLSDDHVKSIIELGIAHLSENQ</sequence>
<protein>
    <submittedName>
        <fullName evidence="6">Metalloregulator ArsR/SmtB family transcription factor</fullName>
    </submittedName>
</protein>
<dbReference type="InterPro" id="IPR011991">
    <property type="entry name" value="ArsR-like_HTH"/>
</dbReference>
<dbReference type="InterPro" id="IPR051011">
    <property type="entry name" value="Metal_resp_trans_reg"/>
</dbReference>
<proteinExistence type="predicted"/>
<evidence type="ECO:0000313" key="6">
    <source>
        <dbReference type="EMBL" id="WPX09116.1"/>
    </source>
</evidence>
<dbReference type="InterPro" id="IPR018334">
    <property type="entry name" value="ArsR_HTH"/>
</dbReference>
<dbReference type="InterPro" id="IPR036388">
    <property type="entry name" value="WH-like_DNA-bd_sf"/>
</dbReference>
<keyword evidence="1" id="KW-0805">Transcription regulation</keyword>
<keyword evidence="3" id="KW-0804">Transcription</keyword>
<dbReference type="Proteomes" id="UP001322744">
    <property type="component" value="Chromosome"/>
</dbReference>
<dbReference type="InterPro" id="IPR036390">
    <property type="entry name" value="WH_DNA-bd_sf"/>
</dbReference>
<dbReference type="CDD" id="cd00090">
    <property type="entry name" value="HTH_ARSR"/>
    <property type="match status" value="1"/>
</dbReference>
<organism evidence="6 7">
    <name type="scientific">Anaerocellum danielii</name>
    <dbReference type="NCBI Taxonomy" id="1387557"/>
    <lineage>
        <taxon>Bacteria</taxon>
        <taxon>Bacillati</taxon>
        <taxon>Bacillota</taxon>
        <taxon>Bacillota incertae sedis</taxon>
        <taxon>Caldicellulosiruptorales</taxon>
        <taxon>Caldicellulosiruptoraceae</taxon>
        <taxon>Anaerocellum</taxon>
    </lineage>
</organism>
<dbReference type="Gene3D" id="1.10.10.10">
    <property type="entry name" value="Winged helix-like DNA-binding domain superfamily/Winged helix DNA-binding domain"/>
    <property type="match status" value="1"/>
</dbReference>
<name>A0ABZ0U067_9FIRM</name>
<keyword evidence="7" id="KW-1185">Reference proteome</keyword>
<dbReference type="SUPFAM" id="SSF46785">
    <property type="entry name" value="Winged helix' DNA-binding domain"/>
    <property type="match status" value="1"/>
</dbReference>
<evidence type="ECO:0000259" key="5">
    <source>
        <dbReference type="PROSITE" id="PS50987"/>
    </source>
</evidence>
<evidence type="ECO:0000256" key="2">
    <source>
        <dbReference type="ARBA" id="ARBA00023125"/>
    </source>
</evidence>
<dbReference type="PANTHER" id="PTHR43132">
    <property type="entry name" value="ARSENICAL RESISTANCE OPERON REPRESSOR ARSR-RELATED"/>
    <property type="match status" value="1"/>
</dbReference>
<evidence type="ECO:0000256" key="1">
    <source>
        <dbReference type="ARBA" id="ARBA00023015"/>
    </source>
</evidence>
<dbReference type="EMBL" id="CP139957">
    <property type="protein sequence ID" value="WPX09116.1"/>
    <property type="molecule type" value="Genomic_DNA"/>
</dbReference>
<gene>
    <name evidence="6" type="ORF">SOJ16_000291</name>
</gene>
<keyword evidence="4" id="KW-0105">Cadmium resistance</keyword>